<evidence type="ECO:0000313" key="2">
    <source>
        <dbReference type="EMBL" id="OYD16928.1"/>
    </source>
</evidence>
<keyword evidence="1" id="KW-0472">Membrane</keyword>
<dbReference type="EMBL" id="NOZP01000031">
    <property type="protein sequence ID" value="OYD16928.1"/>
    <property type="molecule type" value="Genomic_DNA"/>
</dbReference>
<accession>A0A235BX40</accession>
<evidence type="ECO:0000313" key="3">
    <source>
        <dbReference type="Proteomes" id="UP000215559"/>
    </source>
</evidence>
<sequence>MPTIHRSYLGQAAIASSLFFFLEDPKKYWWLGILIGAGVILIVDDLIYFMSDGKYCLLCSVIPPPGYEGK</sequence>
<proteinExistence type="predicted"/>
<dbReference type="Proteomes" id="UP000215559">
    <property type="component" value="Unassembled WGS sequence"/>
</dbReference>
<protein>
    <submittedName>
        <fullName evidence="2">Uncharacterized protein</fullName>
    </submittedName>
</protein>
<reference evidence="2 3" key="1">
    <citation type="submission" date="2017-07" db="EMBL/GenBank/DDBJ databases">
        <title>Recovery of genomes from metagenomes via a dereplication, aggregation, and scoring strategy.</title>
        <authorList>
            <person name="Sieber C.M."/>
            <person name="Probst A.J."/>
            <person name="Sharrar A."/>
            <person name="Thomas B.C."/>
            <person name="Hess M."/>
            <person name="Tringe S.G."/>
            <person name="Banfield J.F."/>
        </authorList>
    </citation>
    <scope>NUCLEOTIDE SEQUENCE [LARGE SCALE GENOMIC DNA]</scope>
    <source>
        <strain evidence="2">JGI_Cruoil_03_51_56</strain>
    </source>
</reference>
<name>A0A235BX40_UNCW3</name>
<keyword evidence="1" id="KW-0812">Transmembrane</keyword>
<keyword evidence="1" id="KW-1133">Transmembrane helix</keyword>
<comment type="caution">
    <text evidence="2">The sequence shown here is derived from an EMBL/GenBank/DDBJ whole genome shotgun (WGS) entry which is preliminary data.</text>
</comment>
<evidence type="ECO:0000256" key="1">
    <source>
        <dbReference type="SAM" id="Phobius"/>
    </source>
</evidence>
<dbReference type="AlphaFoldDB" id="A0A235BX40"/>
<gene>
    <name evidence="2" type="ORF">CH330_01280</name>
</gene>
<feature type="transmembrane region" description="Helical" evidence="1">
    <location>
        <begin position="28"/>
        <end position="48"/>
    </location>
</feature>
<organism evidence="2 3">
    <name type="scientific">candidate division WOR-3 bacterium JGI_Cruoil_03_51_56</name>
    <dbReference type="NCBI Taxonomy" id="1973747"/>
    <lineage>
        <taxon>Bacteria</taxon>
        <taxon>Bacteria division WOR-3</taxon>
    </lineage>
</organism>